<reference evidence="1 2" key="1">
    <citation type="submission" date="2016-04" db="EMBL/GenBank/DDBJ databases">
        <authorList>
            <person name="Evans L.H."/>
            <person name="Alamgir A."/>
            <person name="Owens N."/>
            <person name="Weber N.D."/>
            <person name="Virtaneva K."/>
            <person name="Barbian K."/>
            <person name="Babar A."/>
            <person name="Rosenke K."/>
        </authorList>
    </citation>
    <scope>NUCLEOTIDE SEQUENCE [LARGE SCALE GENOMIC DNA]</scope>
    <source>
        <strain evidence="1 2">IFM 0406</strain>
    </source>
</reference>
<gene>
    <name evidence="1" type="ORF">AWN90_00785</name>
</gene>
<keyword evidence="2" id="KW-1185">Reference proteome</keyword>
<organism evidence="1 2">
    <name type="scientific">Nocardia terpenica</name>
    <dbReference type="NCBI Taxonomy" id="455432"/>
    <lineage>
        <taxon>Bacteria</taxon>
        <taxon>Bacillati</taxon>
        <taxon>Actinomycetota</taxon>
        <taxon>Actinomycetes</taxon>
        <taxon>Mycobacteriales</taxon>
        <taxon>Nocardiaceae</taxon>
        <taxon>Nocardia</taxon>
    </lineage>
</organism>
<dbReference type="AlphaFoldDB" id="A0A164KFP0"/>
<comment type="caution">
    <text evidence="1">The sequence shown here is derived from an EMBL/GenBank/DDBJ whole genome shotgun (WGS) entry which is preliminary data.</text>
</comment>
<name>A0A164KFP0_9NOCA</name>
<dbReference type="PANTHER" id="PTHR36849">
    <property type="entry name" value="CYTOPLASMIC PROTEIN-RELATED"/>
    <property type="match status" value="1"/>
</dbReference>
<proteinExistence type="predicted"/>
<dbReference type="Proteomes" id="UP000076512">
    <property type="component" value="Unassembled WGS sequence"/>
</dbReference>
<protein>
    <submittedName>
        <fullName evidence="1">MarR family transcriptional regulator</fullName>
    </submittedName>
</protein>
<sequence>MTPRPEKNVRVKRVYDTPDSTDGTRVLVDRLWPRGISKQRAQVDEWLRDVAPTSELRRWFHADPTARWDEFADRYRDELDDDRHAPELARLHDLRASGPVTLLTAVSEPAHSHVAVLLRVLAEPRPGGRS</sequence>
<evidence type="ECO:0000313" key="2">
    <source>
        <dbReference type="Proteomes" id="UP000076512"/>
    </source>
</evidence>
<dbReference type="PANTHER" id="PTHR36849:SF1">
    <property type="entry name" value="CYTOPLASMIC PROTEIN"/>
    <property type="match status" value="1"/>
</dbReference>
<accession>A0A164KFP0</accession>
<dbReference type="EMBL" id="LWGR01000012">
    <property type="protein sequence ID" value="KZM71347.1"/>
    <property type="molecule type" value="Genomic_DNA"/>
</dbReference>
<dbReference type="Pfam" id="PF22752">
    <property type="entry name" value="DUF488-N3i"/>
    <property type="match status" value="1"/>
</dbReference>
<dbReference type="OrthoDB" id="9790745at2"/>
<evidence type="ECO:0000313" key="1">
    <source>
        <dbReference type="EMBL" id="KZM71347.1"/>
    </source>
</evidence>
<dbReference type="InterPro" id="IPR052552">
    <property type="entry name" value="YeaO-like"/>
</dbReference>
<dbReference type="STRING" id="455432.AWN90_00785"/>